<dbReference type="OrthoDB" id="3403528at2"/>
<keyword evidence="4" id="KW-1185">Reference proteome</keyword>
<dbReference type="AlphaFoldDB" id="A0A7Z0WIP1"/>
<organism evidence="3 4">
    <name type="scientific">Actinophytocola xinjiangensis</name>
    <dbReference type="NCBI Taxonomy" id="485602"/>
    <lineage>
        <taxon>Bacteria</taxon>
        <taxon>Bacillati</taxon>
        <taxon>Actinomycetota</taxon>
        <taxon>Actinomycetes</taxon>
        <taxon>Pseudonocardiales</taxon>
        <taxon>Pseudonocardiaceae</taxon>
    </lineage>
</organism>
<name>A0A7Z0WIP1_9PSEU</name>
<protein>
    <submittedName>
        <fullName evidence="3">Short-chain dehydrogenase</fullName>
    </submittedName>
</protein>
<reference evidence="3 4" key="1">
    <citation type="submission" date="2016-12" db="EMBL/GenBank/DDBJ databases">
        <title>The draft genome sequence of Actinophytocola xinjiangensis.</title>
        <authorList>
            <person name="Wang W."/>
            <person name="Yuan L."/>
        </authorList>
    </citation>
    <scope>NUCLEOTIDE SEQUENCE [LARGE SCALE GENOMIC DNA]</scope>
    <source>
        <strain evidence="3 4">CGMCC 4.4663</strain>
    </source>
</reference>
<sequence>MGVLDGKAVVITGAGRGLGRAYARHAAEAGAAVVVNDIDADVVTEVAREIRDNGGRASASPGSVVDPGYARELVDRCVTEYGAVDGLVNNAGLRHQAPLWAEDPDQARALIEVNVLGTLNCGIAAAGHMVAQGSGSIVNAGSLALVGQSTAATYSASKGAIASMTFAWAGDLAEHGVRANAVCPVAWTRLAVADTKPTGNPDDLPEHMAPLVTYLLSDLAAGVTGQLLRFRRGTLYVLGQTAVKHPILDRDHWDVHDIADAFATDLAAALEPRAPHRGLI</sequence>
<comment type="similarity">
    <text evidence="1 2">Belongs to the short-chain dehydrogenases/reductases (SDR) family.</text>
</comment>
<dbReference type="SUPFAM" id="SSF51735">
    <property type="entry name" value="NAD(P)-binding Rossmann-fold domains"/>
    <property type="match status" value="1"/>
</dbReference>
<dbReference type="PRINTS" id="PR00080">
    <property type="entry name" value="SDRFAMILY"/>
</dbReference>
<dbReference type="CDD" id="cd05233">
    <property type="entry name" value="SDR_c"/>
    <property type="match status" value="1"/>
</dbReference>
<dbReference type="GO" id="GO:0030497">
    <property type="term" value="P:fatty acid elongation"/>
    <property type="evidence" value="ECO:0007669"/>
    <property type="project" value="TreeGrafter"/>
</dbReference>
<dbReference type="GO" id="GO:0016616">
    <property type="term" value="F:oxidoreductase activity, acting on the CH-OH group of donors, NAD or NADP as acceptor"/>
    <property type="evidence" value="ECO:0007669"/>
    <property type="project" value="TreeGrafter"/>
</dbReference>
<evidence type="ECO:0000256" key="1">
    <source>
        <dbReference type="ARBA" id="ARBA00006484"/>
    </source>
</evidence>
<dbReference type="InterPro" id="IPR002347">
    <property type="entry name" value="SDR_fam"/>
</dbReference>
<comment type="caution">
    <text evidence="3">The sequence shown here is derived from an EMBL/GenBank/DDBJ whole genome shotgun (WGS) entry which is preliminary data.</text>
</comment>
<gene>
    <name evidence="3" type="ORF">BLA60_26695</name>
</gene>
<dbReference type="PANTHER" id="PTHR42760">
    <property type="entry name" value="SHORT-CHAIN DEHYDROGENASES/REDUCTASES FAMILY MEMBER"/>
    <property type="match status" value="1"/>
</dbReference>
<dbReference type="Pfam" id="PF00106">
    <property type="entry name" value="adh_short"/>
    <property type="match status" value="1"/>
</dbReference>
<dbReference type="PANTHER" id="PTHR42760:SF40">
    <property type="entry name" value="3-OXOACYL-[ACYL-CARRIER-PROTEIN] REDUCTASE, CHLOROPLASTIC"/>
    <property type="match status" value="1"/>
</dbReference>
<proteinExistence type="inferred from homology"/>
<accession>A0A7Z0WIP1</accession>
<dbReference type="EMBL" id="MSIF01000015">
    <property type="protein sequence ID" value="OLF07517.1"/>
    <property type="molecule type" value="Genomic_DNA"/>
</dbReference>
<evidence type="ECO:0000313" key="3">
    <source>
        <dbReference type="EMBL" id="OLF07517.1"/>
    </source>
</evidence>
<dbReference type="InterPro" id="IPR036291">
    <property type="entry name" value="NAD(P)-bd_dom_sf"/>
</dbReference>
<dbReference type="Proteomes" id="UP000185696">
    <property type="component" value="Unassembled WGS sequence"/>
</dbReference>
<evidence type="ECO:0000256" key="2">
    <source>
        <dbReference type="RuleBase" id="RU000363"/>
    </source>
</evidence>
<dbReference type="PRINTS" id="PR00081">
    <property type="entry name" value="GDHRDH"/>
</dbReference>
<dbReference type="Gene3D" id="3.40.50.720">
    <property type="entry name" value="NAD(P)-binding Rossmann-like Domain"/>
    <property type="match status" value="1"/>
</dbReference>
<evidence type="ECO:0000313" key="4">
    <source>
        <dbReference type="Proteomes" id="UP000185696"/>
    </source>
</evidence>
<dbReference type="RefSeq" id="WP_075135758.1">
    <property type="nucleotide sequence ID" value="NZ_MSIF01000015.1"/>
</dbReference>